<dbReference type="Pfam" id="PF02661">
    <property type="entry name" value="Fic"/>
    <property type="match status" value="1"/>
</dbReference>
<evidence type="ECO:0000256" key="7">
    <source>
        <dbReference type="ARBA" id="ARBA00048696"/>
    </source>
</evidence>
<dbReference type="EC" id="2.7.7.108" evidence="5"/>
<accession>A0ABX2ERP1</accession>
<name>A0ABX2ERP1_9BURK</name>
<keyword evidence="10" id="KW-1185">Reference proteome</keyword>
<dbReference type="Gene3D" id="1.10.3290.10">
    <property type="entry name" value="Fido-like domain"/>
    <property type="match status" value="1"/>
</dbReference>
<evidence type="ECO:0000256" key="3">
    <source>
        <dbReference type="ARBA" id="ARBA00022741"/>
    </source>
</evidence>
<comment type="caution">
    <text evidence="9">The sequence shown here is derived from an EMBL/GenBank/DDBJ whole genome shotgun (WGS) entry which is preliminary data.</text>
</comment>
<keyword evidence="3" id="KW-0547">Nucleotide-binding</keyword>
<reference evidence="9 10" key="1">
    <citation type="submission" date="2020-05" db="EMBL/GenBank/DDBJ databases">
        <title>Aquincola sp. isolate from soil.</title>
        <authorList>
            <person name="Han J."/>
            <person name="Kim D.-U."/>
        </authorList>
    </citation>
    <scope>NUCLEOTIDE SEQUENCE [LARGE SCALE GENOMIC DNA]</scope>
    <source>
        <strain evidence="9 10">S2</strain>
    </source>
</reference>
<dbReference type="RefSeq" id="WP_173132463.1">
    <property type="nucleotide sequence ID" value="NZ_JABRWJ010000011.1"/>
</dbReference>
<dbReference type="SUPFAM" id="SSF140931">
    <property type="entry name" value="Fic-like"/>
    <property type="match status" value="1"/>
</dbReference>
<evidence type="ECO:0000256" key="1">
    <source>
        <dbReference type="ARBA" id="ARBA00022679"/>
    </source>
</evidence>
<keyword evidence="1" id="KW-0808">Transferase</keyword>
<comment type="catalytic activity">
    <reaction evidence="6">
        <text>L-threonyl-[protein] + ATP = 3-O-(5'-adenylyl)-L-threonyl-[protein] + diphosphate</text>
        <dbReference type="Rhea" id="RHEA:54292"/>
        <dbReference type="Rhea" id="RHEA-COMP:11060"/>
        <dbReference type="Rhea" id="RHEA-COMP:13847"/>
        <dbReference type="ChEBI" id="CHEBI:30013"/>
        <dbReference type="ChEBI" id="CHEBI:30616"/>
        <dbReference type="ChEBI" id="CHEBI:33019"/>
        <dbReference type="ChEBI" id="CHEBI:138113"/>
        <dbReference type="EC" id="2.7.7.108"/>
    </reaction>
</comment>
<evidence type="ECO:0000256" key="5">
    <source>
        <dbReference type="ARBA" id="ARBA00034531"/>
    </source>
</evidence>
<comment type="catalytic activity">
    <reaction evidence="7">
        <text>L-tyrosyl-[protein] + ATP = O-(5'-adenylyl)-L-tyrosyl-[protein] + diphosphate</text>
        <dbReference type="Rhea" id="RHEA:54288"/>
        <dbReference type="Rhea" id="RHEA-COMP:10136"/>
        <dbReference type="Rhea" id="RHEA-COMP:13846"/>
        <dbReference type="ChEBI" id="CHEBI:30616"/>
        <dbReference type="ChEBI" id="CHEBI:33019"/>
        <dbReference type="ChEBI" id="CHEBI:46858"/>
        <dbReference type="ChEBI" id="CHEBI:83624"/>
        <dbReference type="EC" id="2.7.7.108"/>
    </reaction>
</comment>
<evidence type="ECO:0000256" key="4">
    <source>
        <dbReference type="ARBA" id="ARBA00022840"/>
    </source>
</evidence>
<evidence type="ECO:0000256" key="6">
    <source>
        <dbReference type="ARBA" id="ARBA00047939"/>
    </source>
</evidence>
<protein>
    <recommendedName>
        <fullName evidence="5">protein adenylyltransferase</fullName>
        <ecNumber evidence="5">2.7.7.108</ecNumber>
    </recommendedName>
</protein>
<evidence type="ECO:0000313" key="10">
    <source>
        <dbReference type="Proteomes" id="UP000737171"/>
    </source>
</evidence>
<keyword evidence="4" id="KW-0067">ATP-binding</keyword>
<evidence type="ECO:0000259" key="8">
    <source>
        <dbReference type="Pfam" id="PF02661"/>
    </source>
</evidence>
<dbReference type="InterPro" id="IPR036597">
    <property type="entry name" value="Fido-like_dom_sf"/>
</dbReference>
<dbReference type="EMBL" id="JABRWJ010000011">
    <property type="protein sequence ID" value="NRF71400.1"/>
    <property type="molecule type" value="Genomic_DNA"/>
</dbReference>
<dbReference type="PANTHER" id="PTHR39560">
    <property type="entry name" value="PROTEIN ADENYLYLTRANSFERASE FIC-RELATED"/>
    <property type="match status" value="1"/>
</dbReference>
<proteinExistence type="predicted"/>
<sequence>MPGSFVDPYKDPQSDVLRNKVGLRNAEALKTFEYEQSAARSIDLRDNHPVHGQFDLSHLKAIHKALFQDVYDWAGELRTINISKGSSSFTKAGQLDAIGARLADNLRRDNQLQNLPKDRFVDRLAHHYAE</sequence>
<organism evidence="9 10">
    <name type="scientific">Pseudaquabacterium terrae</name>
    <dbReference type="NCBI Taxonomy" id="2732868"/>
    <lineage>
        <taxon>Bacteria</taxon>
        <taxon>Pseudomonadati</taxon>
        <taxon>Pseudomonadota</taxon>
        <taxon>Betaproteobacteria</taxon>
        <taxon>Burkholderiales</taxon>
        <taxon>Sphaerotilaceae</taxon>
        <taxon>Pseudaquabacterium</taxon>
    </lineage>
</organism>
<dbReference type="PANTHER" id="PTHR39560:SF1">
    <property type="entry name" value="PROTEIN ADENYLYLTRANSFERASE FIC-RELATED"/>
    <property type="match status" value="1"/>
</dbReference>
<dbReference type="Proteomes" id="UP000737171">
    <property type="component" value="Unassembled WGS sequence"/>
</dbReference>
<feature type="domain" description="Fido" evidence="8">
    <location>
        <begin position="54"/>
        <end position="127"/>
    </location>
</feature>
<evidence type="ECO:0000313" key="9">
    <source>
        <dbReference type="EMBL" id="NRF71400.1"/>
    </source>
</evidence>
<dbReference type="InterPro" id="IPR003812">
    <property type="entry name" value="Fido"/>
</dbReference>
<gene>
    <name evidence="9" type="ORF">HLB44_30885</name>
</gene>
<evidence type="ECO:0000256" key="2">
    <source>
        <dbReference type="ARBA" id="ARBA00022695"/>
    </source>
</evidence>
<keyword evidence="2" id="KW-0548">Nucleotidyltransferase</keyword>